<proteinExistence type="predicted"/>
<reference evidence="2" key="1">
    <citation type="submission" date="2022-11" db="UniProtKB">
        <authorList>
            <consortium name="WormBaseParasite"/>
        </authorList>
    </citation>
    <scope>IDENTIFICATION</scope>
</reference>
<name>A0AC35GC74_9BILA</name>
<evidence type="ECO:0000313" key="1">
    <source>
        <dbReference type="Proteomes" id="UP000887580"/>
    </source>
</evidence>
<evidence type="ECO:0000313" key="2">
    <source>
        <dbReference type="WBParaSite" id="PS1159_v2.g3442.t1"/>
    </source>
</evidence>
<dbReference type="WBParaSite" id="PS1159_v2.g3442.t1">
    <property type="protein sequence ID" value="PS1159_v2.g3442.t1"/>
    <property type="gene ID" value="PS1159_v2.g3442"/>
</dbReference>
<sequence>MILVKVNRLDDVINNCILPIALSFLSIFDLIAYFTLYKSEFLPTMIYLHLTVAVIILLVEGLIFGKIRYKHKTRERKWRKLINDAKNPNSTIQLNALTKISELLSLNVYKITHFFIHNGTVTLFLSSLNTADIAIQCKALIGLQGIAICTKRYAQHIVDAGGAPKLIKMLQSNSSQVCEYTLSLLNILTKCEFNFCDECITNNIFSKLMKFATPEAWLEHARITAKFISDFCKYSNSPFNDKTMVQLIPLIEKLRKYPNKEVKDEALSALSYMVKNGNNPAKTVPKRINLEPVKLPPKKNPSTNHSNVINCKSSVQQPPTIKQKNEENTKKNFLDSKFLSMPSINTEVACALLDELNNSDDDSSHSNVSQYMLCDDFLISSEEELEDENFDSDIICVNNNDNSELFGAHDSVPENNADFDVGNSKVVGDSDSLSENEILSSSSSDNQNLSDHNNEFDLLRLL</sequence>
<accession>A0AC35GC74</accession>
<protein>
    <submittedName>
        <fullName evidence="2">Uncharacterized protein</fullName>
    </submittedName>
</protein>
<organism evidence="1 2">
    <name type="scientific">Panagrolaimus sp. PS1159</name>
    <dbReference type="NCBI Taxonomy" id="55785"/>
    <lineage>
        <taxon>Eukaryota</taxon>
        <taxon>Metazoa</taxon>
        <taxon>Ecdysozoa</taxon>
        <taxon>Nematoda</taxon>
        <taxon>Chromadorea</taxon>
        <taxon>Rhabditida</taxon>
        <taxon>Tylenchina</taxon>
        <taxon>Panagrolaimomorpha</taxon>
        <taxon>Panagrolaimoidea</taxon>
        <taxon>Panagrolaimidae</taxon>
        <taxon>Panagrolaimus</taxon>
    </lineage>
</organism>
<dbReference type="Proteomes" id="UP000887580">
    <property type="component" value="Unplaced"/>
</dbReference>